<evidence type="ECO:0000256" key="7">
    <source>
        <dbReference type="ARBA" id="ARBA00022989"/>
    </source>
</evidence>
<feature type="transmembrane region" description="Helical" evidence="10">
    <location>
        <begin position="51"/>
        <end position="72"/>
    </location>
</feature>
<dbReference type="PROSITE" id="PS50893">
    <property type="entry name" value="ABC_TRANSPORTER_2"/>
    <property type="match status" value="1"/>
</dbReference>
<dbReference type="InterPro" id="IPR003593">
    <property type="entry name" value="AAA+_ATPase"/>
</dbReference>
<dbReference type="FunFam" id="3.40.50.300:FF:000221">
    <property type="entry name" value="Multidrug ABC transporter ATP-binding protein"/>
    <property type="match status" value="1"/>
</dbReference>
<feature type="region of interest" description="Disordered" evidence="9">
    <location>
        <begin position="1"/>
        <end position="33"/>
    </location>
</feature>
<keyword evidence="8 10" id="KW-0472">Membrane</keyword>
<dbReference type="InterPro" id="IPR027417">
    <property type="entry name" value="P-loop_NTPase"/>
</dbReference>
<dbReference type="PANTHER" id="PTHR24221:SF654">
    <property type="entry name" value="ATP-BINDING CASSETTE SUB-FAMILY B MEMBER 6"/>
    <property type="match status" value="1"/>
</dbReference>
<keyword evidence="5" id="KW-0547">Nucleotide-binding</keyword>
<evidence type="ECO:0000313" key="14">
    <source>
        <dbReference type="Proteomes" id="UP000593765"/>
    </source>
</evidence>
<evidence type="ECO:0000259" key="11">
    <source>
        <dbReference type="PROSITE" id="PS50893"/>
    </source>
</evidence>
<dbReference type="GO" id="GO:0140359">
    <property type="term" value="F:ABC-type transporter activity"/>
    <property type="evidence" value="ECO:0007669"/>
    <property type="project" value="InterPro"/>
</dbReference>
<accession>A0A7M2X2E6</accession>
<dbReference type="InterPro" id="IPR039421">
    <property type="entry name" value="Type_1_exporter"/>
</dbReference>
<dbReference type="InterPro" id="IPR036640">
    <property type="entry name" value="ABC1_TM_sf"/>
</dbReference>
<dbReference type="GO" id="GO:0034040">
    <property type="term" value="F:ATPase-coupled lipid transmembrane transporter activity"/>
    <property type="evidence" value="ECO:0007669"/>
    <property type="project" value="TreeGrafter"/>
</dbReference>
<dbReference type="GO" id="GO:0005886">
    <property type="term" value="C:plasma membrane"/>
    <property type="evidence" value="ECO:0007669"/>
    <property type="project" value="UniProtKB-SubCell"/>
</dbReference>
<reference evidence="13 14" key="1">
    <citation type="submission" date="2020-10" db="EMBL/GenBank/DDBJ databases">
        <title>Wide distribution of Phycisphaera-like planctomycetes from WD2101 soil group in peatlands and genome analysis of the first cultivated representative.</title>
        <authorList>
            <person name="Dedysh S.N."/>
            <person name="Beletsky A.V."/>
            <person name="Ivanova A."/>
            <person name="Kulichevskaya I.S."/>
            <person name="Suzina N.E."/>
            <person name="Philippov D.A."/>
            <person name="Rakitin A.L."/>
            <person name="Mardanov A.V."/>
            <person name="Ravin N.V."/>
        </authorList>
    </citation>
    <scope>NUCLEOTIDE SEQUENCE [LARGE SCALE GENOMIC DNA]</scope>
    <source>
        <strain evidence="13 14">M1803</strain>
    </source>
</reference>
<dbReference type="CDD" id="cd18552">
    <property type="entry name" value="ABC_6TM_MsbA_like"/>
    <property type="match status" value="1"/>
</dbReference>
<proteinExistence type="predicted"/>
<dbReference type="PROSITE" id="PS50929">
    <property type="entry name" value="ABC_TM1F"/>
    <property type="match status" value="1"/>
</dbReference>
<dbReference type="InterPro" id="IPR011527">
    <property type="entry name" value="ABC1_TM_dom"/>
</dbReference>
<evidence type="ECO:0000256" key="10">
    <source>
        <dbReference type="SAM" id="Phobius"/>
    </source>
</evidence>
<dbReference type="Gene3D" id="1.20.1560.10">
    <property type="entry name" value="ABC transporter type 1, transmembrane domain"/>
    <property type="match status" value="1"/>
</dbReference>
<evidence type="ECO:0000256" key="2">
    <source>
        <dbReference type="ARBA" id="ARBA00022448"/>
    </source>
</evidence>
<dbReference type="GO" id="GO:0016887">
    <property type="term" value="F:ATP hydrolysis activity"/>
    <property type="evidence" value="ECO:0007669"/>
    <property type="project" value="InterPro"/>
</dbReference>
<dbReference type="PROSITE" id="PS00211">
    <property type="entry name" value="ABC_TRANSPORTER_1"/>
    <property type="match status" value="1"/>
</dbReference>
<evidence type="ECO:0000256" key="3">
    <source>
        <dbReference type="ARBA" id="ARBA00022475"/>
    </source>
</evidence>
<dbReference type="RefSeq" id="WP_206295161.1">
    <property type="nucleotide sequence ID" value="NZ_CP063458.1"/>
</dbReference>
<dbReference type="PANTHER" id="PTHR24221">
    <property type="entry name" value="ATP-BINDING CASSETTE SUB-FAMILY B"/>
    <property type="match status" value="1"/>
</dbReference>
<dbReference type="Proteomes" id="UP000593765">
    <property type="component" value="Chromosome"/>
</dbReference>
<feature type="domain" description="ABC transmembrane type-1" evidence="12">
    <location>
        <begin position="189"/>
        <end position="453"/>
    </location>
</feature>
<gene>
    <name evidence="13" type="ORF">IPV69_11015</name>
</gene>
<keyword evidence="14" id="KW-1185">Reference proteome</keyword>
<protein>
    <submittedName>
        <fullName evidence="13">ABC transporter ATP-binding protein</fullName>
    </submittedName>
</protein>
<sequence length="778" mass="84274">MTSNGQPAPATPPGSPDATSGPGPGDKPKPRKGTREFWRAMRFVWPYRRTILISITCAFFVGLAASASLAAITPVLRVLLNNQTVQQWVDASVVEKRLGVRLLEDSAEMQVVEVRDGVGKNAGLLRSDRIRLLVGGTGGIPEKSAPKVIAALAHDGGTGTASTVPVQIIRGEETLQANLALAPVPVHLRALQDVVSHISSDPVWAIAQIFGALALLAVFGNTLKFFQEYLSDKVAVTAVHDIRRKLYDHILHVPMSHFGRHGTSDVTSRLVQDSAALEIGFKTVLGQSVQQPIVAAMAFGVAMLTSWKLTLVIVIFAPLMGAVIQRFGKKMRRAARAAFQKNSTMLGQISGTLNGVRVVKSASAERWERRRYRAIMLGLRGEQLRMSKLEAAGSPIMETITLMVVGIIVLIATYMVTKTHSLSVTEFFVVMACLGTIGDSMRRLNKVNGVLQRANAAATRIFEVIALPVERRRELVQAGTEARRHEGTKTDIELGASRPIKLRPLQHEVRFENLTFTYPGAASPALVDVSLAVAKGTRVAVVGRNGSGKTTLLALLPRFYEPDSGRVTIDGIDISIATLRSLRGQISLVTQDSVIFAGTIAENIAYGHPMARLLRSKQTSPAATRLRQEIESAARRAFAHDFIMEKGAGYDTFLDGLGGQLSGGQKQRLCIARAILRNAPILILDEATSQVDAESEHLIQQAVDDLMHEGHDPVTGVPTSTAPTTFVIAHRFSTIMSADVIVVMEKGQIVGKGKHDELMRTCEVYQQLSERQLIAAPV</sequence>
<feature type="transmembrane region" description="Helical" evidence="10">
    <location>
        <begin position="293"/>
        <end position="324"/>
    </location>
</feature>
<evidence type="ECO:0000256" key="8">
    <source>
        <dbReference type="ARBA" id="ARBA00023136"/>
    </source>
</evidence>
<evidence type="ECO:0000256" key="1">
    <source>
        <dbReference type="ARBA" id="ARBA00004651"/>
    </source>
</evidence>
<dbReference type="InterPro" id="IPR017871">
    <property type="entry name" value="ABC_transporter-like_CS"/>
</dbReference>
<keyword evidence="6 13" id="KW-0067">ATP-binding</keyword>
<dbReference type="SUPFAM" id="SSF52540">
    <property type="entry name" value="P-loop containing nucleoside triphosphate hydrolases"/>
    <property type="match status" value="1"/>
</dbReference>
<keyword evidence="4 10" id="KW-0812">Transmembrane</keyword>
<dbReference type="EMBL" id="CP063458">
    <property type="protein sequence ID" value="QOV91844.1"/>
    <property type="molecule type" value="Genomic_DNA"/>
</dbReference>
<keyword evidence="3" id="KW-1003">Cell membrane</keyword>
<organism evidence="13 14">
    <name type="scientific">Humisphaera borealis</name>
    <dbReference type="NCBI Taxonomy" id="2807512"/>
    <lineage>
        <taxon>Bacteria</taxon>
        <taxon>Pseudomonadati</taxon>
        <taxon>Planctomycetota</taxon>
        <taxon>Phycisphaerae</taxon>
        <taxon>Tepidisphaerales</taxon>
        <taxon>Tepidisphaeraceae</taxon>
        <taxon>Humisphaera</taxon>
    </lineage>
</organism>
<comment type="subcellular location">
    <subcellularLocation>
        <location evidence="1">Cell membrane</location>
        <topology evidence="1">Multi-pass membrane protein</topology>
    </subcellularLocation>
</comment>
<dbReference type="AlphaFoldDB" id="A0A7M2X2E6"/>
<dbReference type="InterPro" id="IPR003439">
    <property type="entry name" value="ABC_transporter-like_ATP-bd"/>
</dbReference>
<feature type="domain" description="ABC transporter" evidence="11">
    <location>
        <begin position="509"/>
        <end position="771"/>
    </location>
</feature>
<evidence type="ECO:0000259" key="12">
    <source>
        <dbReference type="PROSITE" id="PS50929"/>
    </source>
</evidence>
<evidence type="ECO:0000256" key="9">
    <source>
        <dbReference type="SAM" id="MobiDB-lite"/>
    </source>
</evidence>
<feature type="transmembrane region" description="Helical" evidence="10">
    <location>
        <begin position="395"/>
        <end position="416"/>
    </location>
</feature>
<dbReference type="Pfam" id="PF00664">
    <property type="entry name" value="ABC_membrane"/>
    <property type="match status" value="1"/>
</dbReference>
<evidence type="ECO:0000256" key="6">
    <source>
        <dbReference type="ARBA" id="ARBA00022840"/>
    </source>
</evidence>
<evidence type="ECO:0000256" key="4">
    <source>
        <dbReference type="ARBA" id="ARBA00022692"/>
    </source>
</evidence>
<dbReference type="KEGG" id="hbs:IPV69_11015"/>
<dbReference type="GO" id="GO:0005524">
    <property type="term" value="F:ATP binding"/>
    <property type="evidence" value="ECO:0007669"/>
    <property type="project" value="UniProtKB-KW"/>
</dbReference>
<dbReference type="SUPFAM" id="SSF90123">
    <property type="entry name" value="ABC transporter transmembrane region"/>
    <property type="match status" value="1"/>
</dbReference>
<evidence type="ECO:0000313" key="13">
    <source>
        <dbReference type="EMBL" id="QOV91844.1"/>
    </source>
</evidence>
<evidence type="ECO:0000256" key="5">
    <source>
        <dbReference type="ARBA" id="ARBA00022741"/>
    </source>
</evidence>
<keyword evidence="7 10" id="KW-1133">Transmembrane helix</keyword>
<name>A0A7M2X2E6_9BACT</name>
<dbReference type="SMART" id="SM00382">
    <property type="entry name" value="AAA"/>
    <property type="match status" value="1"/>
</dbReference>
<dbReference type="Pfam" id="PF00005">
    <property type="entry name" value="ABC_tran"/>
    <property type="match status" value="1"/>
</dbReference>
<keyword evidence="2" id="KW-0813">Transport</keyword>
<dbReference type="Gene3D" id="3.40.50.300">
    <property type="entry name" value="P-loop containing nucleotide triphosphate hydrolases"/>
    <property type="match status" value="1"/>
</dbReference>